<organism evidence="2 3">
    <name type="scientific">Hydrogenobacter thermophilus (strain DSM 6534 / IAM 12695 / TK-6)</name>
    <dbReference type="NCBI Taxonomy" id="608538"/>
    <lineage>
        <taxon>Bacteria</taxon>
        <taxon>Pseudomonadati</taxon>
        <taxon>Aquificota</taxon>
        <taxon>Aquificia</taxon>
        <taxon>Aquificales</taxon>
        <taxon>Aquificaceae</taxon>
        <taxon>Hydrogenobacter</taxon>
    </lineage>
</organism>
<dbReference type="OrthoDB" id="9984984at2"/>
<sequence>MKLILYFILLVIVLGASAYLVFLNQQPVSIWLTPQMGEYAYATYQVPLGLLVLLFFFSGLVLGYLLHSILNLLR</sequence>
<keyword evidence="1" id="KW-1133">Transmembrane helix</keyword>
<dbReference type="AlphaFoldDB" id="D3DHI4"/>
<keyword evidence="1" id="KW-0472">Membrane</keyword>
<dbReference type="KEGG" id="hte:Hydth_0826"/>
<dbReference type="KEGG" id="hth:HTH_0826"/>
<dbReference type="RefSeq" id="WP_012963467.1">
    <property type="nucleotide sequence ID" value="NC_013799.1"/>
</dbReference>
<feature type="transmembrane region" description="Helical" evidence="1">
    <location>
        <begin position="42"/>
        <end position="66"/>
    </location>
</feature>
<dbReference type="Proteomes" id="UP000002574">
    <property type="component" value="Chromosome"/>
</dbReference>
<evidence type="ECO:0000313" key="3">
    <source>
        <dbReference type="Proteomes" id="UP000002574"/>
    </source>
</evidence>
<protein>
    <recommendedName>
        <fullName evidence="4">Lipopolysaccharide assembly protein A domain-containing protein</fullName>
    </recommendedName>
</protein>
<gene>
    <name evidence="2" type="ordered locus">HTH_0826</name>
</gene>
<name>D3DHI4_HYDTT</name>
<dbReference type="STRING" id="608538.HTH_0826"/>
<accession>D3DHI4</accession>
<dbReference type="EMBL" id="AP011112">
    <property type="protein sequence ID" value="BAI69286.1"/>
    <property type="molecule type" value="Genomic_DNA"/>
</dbReference>
<keyword evidence="1" id="KW-0812">Transmembrane</keyword>
<evidence type="ECO:0008006" key="4">
    <source>
        <dbReference type="Google" id="ProtNLM"/>
    </source>
</evidence>
<evidence type="ECO:0000313" key="2">
    <source>
        <dbReference type="EMBL" id="BAI69286.1"/>
    </source>
</evidence>
<reference evidence="2 3" key="1">
    <citation type="journal article" date="2010" name="J. Bacteriol.">
        <title>Complete genome sequence of the thermophilic, obligately chemolithoautotrophic hydrogen-oxidizing bacterium Hydrogenobacter thermophilus TK-6.</title>
        <authorList>
            <person name="Arai H."/>
            <person name="Kanbe H."/>
            <person name="Ishii M."/>
            <person name="Igarashi Y."/>
        </authorList>
    </citation>
    <scope>NUCLEOTIDE SEQUENCE [LARGE SCALE GENOMIC DNA]</scope>
    <source>
        <strain evidence="3">DSM 6534 / IAM 12695 / TK-6 [Tokyo]</strain>
    </source>
</reference>
<keyword evidence="3" id="KW-1185">Reference proteome</keyword>
<evidence type="ECO:0000256" key="1">
    <source>
        <dbReference type="SAM" id="Phobius"/>
    </source>
</evidence>
<proteinExistence type="predicted"/>